<reference evidence="2" key="1">
    <citation type="journal article" date="2012" name="Proc. Natl. Acad. Sci. U.S.A.">
        <title>Genome sequence of the button mushroom Agaricus bisporus reveals mechanisms governing adaptation to a humic-rich ecological niche.</title>
        <authorList>
            <person name="Morin E."/>
            <person name="Kohler A."/>
            <person name="Baker A.R."/>
            <person name="Foulongne-Oriol M."/>
            <person name="Lombard V."/>
            <person name="Nagy L.G."/>
            <person name="Ohm R.A."/>
            <person name="Patyshakuliyeva A."/>
            <person name="Brun A."/>
            <person name="Aerts A.L."/>
            <person name="Bailey A.M."/>
            <person name="Billette C."/>
            <person name="Coutinho P.M."/>
            <person name="Deakin G."/>
            <person name="Doddapaneni H."/>
            <person name="Floudas D."/>
            <person name="Grimwood J."/>
            <person name="Hilden K."/>
            <person name="Kuees U."/>
            <person name="LaButti K.M."/>
            <person name="Lapidus A."/>
            <person name="Lindquist E.A."/>
            <person name="Lucas S.M."/>
            <person name="Murat C."/>
            <person name="Riley R.W."/>
            <person name="Salamov A.A."/>
            <person name="Schmutz J."/>
            <person name="Subramanian V."/>
            <person name="Woesten H.A.B."/>
            <person name="Xu J."/>
            <person name="Eastwood D.C."/>
            <person name="Foster G.D."/>
            <person name="Sonnenberg A.S."/>
            <person name="Cullen D."/>
            <person name="de Vries R.P."/>
            <person name="Lundell T."/>
            <person name="Hibbett D.S."/>
            <person name="Henrissat B."/>
            <person name="Burton K.S."/>
            <person name="Kerrigan R.W."/>
            <person name="Challen M.P."/>
            <person name="Grigoriev I.V."/>
            <person name="Martin F."/>
        </authorList>
    </citation>
    <scope>NUCLEOTIDE SEQUENCE [LARGE SCALE GENOMIC DNA]</scope>
    <source>
        <strain evidence="2">JB137-S8 / ATCC MYA-4627 / FGSC 10392</strain>
    </source>
</reference>
<dbReference type="KEGG" id="abp:AGABI1DRAFT116419"/>
<dbReference type="GeneID" id="18825092"/>
<name>K5WX61_AGABU</name>
<sequence>MASAMLWMASTRGWLLDAEAEIRAIAAELGKPEEGRVRVLGARLADIMEEHVRRNT</sequence>
<gene>
    <name evidence="1" type="ORF">AGABI1DRAFT_116419</name>
</gene>
<proteinExistence type="predicted"/>
<dbReference type="AlphaFoldDB" id="K5WX61"/>
<protein>
    <submittedName>
        <fullName evidence="1">Uncharacterized protein</fullName>
    </submittedName>
</protein>
<dbReference type="RefSeq" id="XP_007333982.1">
    <property type="nucleotide sequence ID" value="XM_007333920.1"/>
</dbReference>
<keyword evidence="2" id="KW-1185">Reference proteome</keyword>
<evidence type="ECO:0000313" key="2">
    <source>
        <dbReference type="Proteomes" id="UP000008493"/>
    </source>
</evidence>
<dbReference type="Proteomes" id="UP000008493">
    <property type="component" value="Unassembled WGS sequence"/>
</dbReference>
<dbReference type="EMBL" id="JH971414">
    <property type="protein sequence ID" value="EKM75408.1"/>
    <property type="molecule type" value="Genomic_DNA"/>
</dbReference>
<organism evidence="1 2">
    <name type="scientific">Agaricus bisporus var. burnettii (strain JB137-S8 / ATCC MYA-4627 / FGSC 10392)</name>
    <name type="common">White button mushroom</name>
    <dbReference type="NCBI Taxonomy" id="597362"/>
    <lineage>
        <taxon>Eukaryota</taxon>
        <taxon>Fungi</taxon>
        <taxon>Dikarya</taxon>
        <taxon>Basidiomycota</taxon>
        <taxon>Agaricomycotina</taxon>
        <taxon>Agaricomycetes</taxon>
        <taxon>Agaricomycetidae</taxon>
        <taxon>Agaricales</taxon>
        <taxon>Agaricineae</taxon>
        <taxon>Agaricaceae</taxon>
        <taxon>Agaricus</taxon>
    </lineage>
</organism>
<dbReference type="InParanoid" id="K5WX61"/>
<evidence type="ECO:0000313" key="1">
    <source>
        <dbReference type="EMBL" id="EKM75408.1"/>
    </source>
</evidence>
<dbReference type="HOGENOM" id="CLU_3013627_0_0_1"/>
<dbReference type="OMA" id="MASTRGW"/>
<accession>K5WX61</accession>